<dbReference type="InterPro" id="IPR027417">
    <property type="entry name" value="P-loop_NTPase"/>
</dbReference>
<dbReference type="GO" id="GO:0005524">
    <property type="term" value="F:ATP binding"/>
    <property type="evidence" value="ECO:0007669"/>
    <property type="project" value="UniProtKB-KW"/>
</dbReference>
<evidence type="ECO:0000313" key="10">
    <source>
        <dbReference type="EMBL" id="RLC37308.1"/>
    </source>
</evidence>
<comment type="caution">
    <text evidence="10">The sequence shown here is derived from an EMBL/GenBank/DDBJ whole genome shotgun (WGS) entry which is preliminary data.</text>
</comment>
<keyword evidence="5" id="KW-0547">Nucleotide-binding</keyword>
<proteinExistence type="inferred from homology"/>
<keyword evidence="7" id="KW-0067">ATP-binding</keyword>
<evidence type="ECO:0000313" key="11">
    <source>
        <dbReference type="Proteomes" id="UP000281261"/>
    </source>
</evidence>
<dbReference type="FunFam" id="3.30.63.10:FF:000002">
    <property type="entry name" value="Guanylate kinase 1"/>
    <property type="match status" value="1"/>
</dbReference>
<dbReference type="AlphaFoldDB" id="A0A420ZCJ4"/>
<comment type="similarity">
    <text evidence="1">Belongs to the guanylate kinase family.</text>
</comment>
<reference evidence="10 11" key="1">
    <citation type="submission" date="2018-06" db="EMBL/GenBank/DDBJ databases">
        <title>Extensive metabolic versatility and redundancy in microbially diverse, dynamic hydrothermal sediments.</title>
        <authorList>
            <person name="Dombrowski N."/>
            <person name="Teske A."/>
            <person name="Baker B.J."/>
        </authorList>
    </citation>
    <scope>NUCLEOTIDE SEQUENCE [LARGE SCALE GENOMIC DNA]</scope>
    <source>
        <strain evidence="10">B79_G16</strain>
    </source>
</reference>
<evidence type="ECO:0000256" key="6">
    <source>
        <dbReference type="ARBA" id="ARBA00022777"/>
    </source>
</evidence>
<dbReference type="CDD" id="cd00071">
    <property type="entry name" value="GMPK"/>
    <property type="match status" value="1"/>
</dbReference>
<dbReference type="GO" id="GO:0004385">
    <property type="term" value="F:GMP kinase activity"/>
    <property type="evidence" value="ECO:0007669"/>
    <property type="project" value="UniProtKB-EC"/>
</dbReference>
<dbReference type="InterPro" id="IPR008145">
    <property type="entry name" value="GK/Ca_channel_bsu"/>
</dbReference>
<dbReference type="PANTHER" id="PTHR23117">
    <property type="entry name" value="GUANYLATE KINASE-RELATED"/>
    <property type="match status" value="1"/>
</dbReference>
<dbReference type="PROSITE" id="PS00856">
    <property type="entry name" value="GUANYLATE_KINASE_1"/>
    <property type="match status" value="1"/>
</dbReference>
<evidence type="ECO:0000256" key="1">
    <source>
        <dbReference type="ARBA" id="ARBA00005790"/>
    </source>
</evidence>
<dbReference type="SUPFAM" id="SSF52540">
    <property type="entry name" value="P-loop containing nucleoside triphosphate hydrolases"/>
    <property type="match status" value="1"/>
</dbReference>
<evidence type="ECO:0000256" key="5">
    <source>
        <dbReference type="ARBA" id="ARBA00022741"/>
    </source>
</evidence>
<sequence>MNKKIFIITGPSAVGKTTIAKHVIKLGLPLKKVVTTTTRQRRKGERDGYNYHFITRKKFEQLIKDRQMFEWTKYADHYYGSQKRHVEQIIKSGKHPLWITEVEGAEYFKKRYKKLSVVIFIVPHSFSVLRDRLEKRGAPEADIRTRLKISREELKQSSKFDYRVINYNGKLENVVNEVAEIVKREIN</sequence>
<organism evidence="10 11">
    <name type="scientific">candidate division Kazan bacterium</name>
    <dbReference type="NCBI Taxonomy" id="2202143"/>
    <lineage>
        <taxon>Bacteria</taxon>
        <taxon>Bacteria division Kazan-3B-28</taxon>
    </lineage>
</organism>
<name>A0A420ZCJ4_UNCK3</name>
<dbReference type="SMART" id="SM00072">
    <property type="entry name" value="GuKc"/>
    <property type="match status" value="1"/>
</dbReference>
<dbReference type="NCBIfam" id="TIGR03263">
    <property type="entry name" value="guanyl_kin"/>
    <property type="match status" value="1"/>
</dbReference>
<feature type="domain" description="Guanylate kinase-like" evidence="9">
    <location>
        <begin position="3"/>
        <end position="183"/>
    </location>
</feature>
<evidence type="ECO:0000256" key="7">
    <source>
        <dbReference type="ARBA" id="ARBA00022840"/>
    </source>
</evidence>
<dbReference type="GO" id="GO:0005829">
    <property type="term" value="C:cytosol"/>
    <property type="evidence" value="ECO:0007669"/>
    <property type="project" value="TreeGrafter"/>
</dbReference>
<dbReference type="PROSITE" id="PS50052">
    <property type="entry name" value="GUANYLATE_KINASE_2"/>
    <property type="match status" value="1"/>
</dbReference>
<dbReference type="PANTHER" id="PTHR23117:SF13">
    <property type="entry name" value="GUANYLATE KINASE"/>
    <property type="match status" value="1"/>
</dbReference>
<dbReference type="Gene3D" id="3.30.63.10">
    <property type="entry name" value="Guanylate Kinase phosphate binding domain"/>
    <property type="match status" value="1"/>
</dbReference>
<evidence type="ECO:0000259" key="9">
    <source>
        <dbReference type="PROSITE" id="PS50052"/>
    </source>
</evidence>
<dbReference type="Pfam" id="PF00625">
    <property type="entry name" value="Guanylate_kin"/>
    <property type="match status" value="1"/>
</dbReference>
<keyword evidence="4 10" id="KW-0808">Transferase</keyword>
<dbReference type="EC" id="2.7.4.8" evidence="2"/>
<accession>A0A420ZCJ4</accession>
<dbReference type="InterPro" id="IPR017665">
    <property type="entry name" value="Guanylate_kinase"/>
</dbReference>
<evidence type="ECO:0000256" key="4">
    <source>
        <dbReference type="ARBA" id="ARBA00022679"/>
    </source>
</evidence>
<dbReference type="InterPro" id="IPR020590">
    <property type="entry name" value="Guanylate_kinase_CS"/>
</dbReference>
<gene>
    <name evidence="10" type="primary">gmk</name>
    <name evidence="10" type="ORF">DRH29_02350</name>
</gene>
<dbReference type="InterPro" id="IPR008144">
    <property type="entry name" value="Guanylate_kin-like_dom"/>
</dbReference>
<keyword evidence="6 10" id="KW-0418">Kinase</keyword>
<evidence type="ECO:0000256" key="2">
    <source>
        <dbReference type="ARBA" id="ARBA00012961"/>
    </source>
</evidence>
<dbReference type="EMBL" id="QMNG01000006">
    <property type="protein sequence ID" value="RLC37308.1"/>
    <property type="molecule type" value="Genomic_DNA"/>
</dbReference>
<dbReference type="Gene3D" id="3.40.50.300">
    <property type="entry name" value="P-loop containing nucleotide triphosphate hydrolases"/>
    <property type="match status" value="1"/>
</dbReference>
<protein>
    <recommendedName>
        <fullName evidence="3">Guanylate kinase</fullName>
        <ecNumber evidence="2">2.7.4.8</ecNumber>
    </recommendedName>
    <alternativeName>
        <fullName evidence="8">GMP kinase</fullName>
    </alternativeName>
</protein>
<dbReference type="Proteomes" id="UP000281261">
    <property type="component" value="Unassembled WGS sequence"/>
</dbReference>
<evidence type="ECO:0000256" key="3">
    <source>
        <dbReference type="ARBA" id="ARBA00016296"/>
    </source>
</evidence>
<evidence type="ECO:0000256" key="8">
    <source>
        <dbReference type="ARBA" id="ARBA00030128"/>
    </source>
</evidence>